<dbReference type="STRING" id="1817841.A3B10_04580"/>
<evidence type="ECO:0000313" key="2">
    <source>
        <dbReference type="Proteomes" id="UP000177281"/>
    </source>
</evidence>
<organism evidence="1 2">
    <name type="scientific">Candidatus Doudnabacteria bacterium RIFCSPLOWO2_01_FULL_44_21</name>
    <dbReference type="NCBI Taxonomy" id="1817841"/>
    <lineage>
        <taxon>Bacteria</taxon>
        <taxon>Candidatus Doudnaibacteriota</taxon>
    </lineage>
</organism>
<proteinExistence type="predicted"/>
<gene>
    <name evidence="1" type="ORF">A3B10_04580</name>
</gene>
<reference evidence="1 2" key="1">
    <citation type="journal article" date="2016" name="Nat. Commun.">
        <title>Thousands of microbial genomes shed light on interconnected biogeochemical processes in an aquifer system.</title>
        <authorList>
            <person name="Anantharaman K."/>
            <person name="Brown C.T."/>
            <person name="Hug L.A."/>
            <person name="Sharon I."/>
            <person name="Castelle C.J."/>
            <person name="Probst A.J."/>
            <person name="Thomas B.C."/>
            <person name="Singh A."/>
            <person name="Wilkins M.J."/>
            <person name="Karaoz U."/>
            <person name="Brodie E.L."/>
            <person name="Williams K.H."/>
            <person name="Hubbard S.S."/>
            <person name="Banfield J.F."/>
        </authorList>
    </citation>
    <scope>NUCLEOTIDE SEQUENCE [LARGE SCALE GENOMIC DNA]</scope>
</reference>
<dbReference type="EMBL" id="MFFB01000004">
    <property type="protein sequence ID" value="OGE96438.1"/>
    <property type="molecule type" value="Genomic_DNA"/>
</dbReference>
<protein>
    <submittedName>
        <fullName evidence="1">Uncharacterized protein</fullName>
    </submittedName>
</protein>
<name>A0A1F5Q2T5_9BACT</name>
<comment type="caution">
    <text evidence="1">The sequence shown here is derived from an EMBL/GenBank/DDBJ whole genome shotgun (WGS) entry which is preliminary data.</text>
</comment>
<dbReference type="Proteomes" id="UP000177281">
    <property type="component" value="Unassembled WGS sequence"/>
</dbReference>
<evidence type="ECO:0000313" key="1">
    <source>
        <dbReference type="EMBL" id="OGE96438.1"/>
    </source>
</evidence>
<dbReference type="AlphaFoldDB" id="A0A1F5Q2T5"/>
<accession>A0A1F5Q2T5</accession>
<sequence>MEEKAGPTMGQRKILLELGENPEDWCGAPAHAIRNFISGRLSFIHRKRQRRRAQELRGKLIQEKGLYPGLSVFHKPSQKQRRIPAKIAEITVDKYIKLERWKSCIPPQQIYPSEASS</sequence>